<feature type="chain" id="PRO_5018634816" evidence="1">
    <location>
        <begin position="28"/>
        <end position="243"/>
    </location>
</feature>
<keyword evidence="1" id="KW-0732">Signal</keyword>
<feature type="domain" description="Outer membrane protein beta-barrel" evidence="2">
    <location>
        <begin position="35"/>
        <end position="219"/>
    </location>
</feature>
<evidence type="ECO:0000256" key="1">
    <source>
        <dbReference type="SAM" id="SignalP"/>
    </source>
</evidence>
<organism evidence="3 4">
    <name type="scientific">Flavobacterium sufflavum</name>
    <dbReference type="NCBI Taxonomy" id="1921138"/>
    <lineage>
        <taxon>Bacteria</taxon>
        <taxon>Pseudomonadati</taxon>
        <taxon>Bacteroidota</taxon>
        <taxon>Flavobacteriia</taxon>
        <taxon>Flavobacteriales</taxon>
        <taxon>Flavobacteriaceae</taxon>
        <taxon>Flavobacterium</taxon>
    </lineage>
</organism>
<feature type="signal peptide" evidence="1">
    <location>
        <begin position="1"/>
        <end position="27"/>
    </location>
</feature>
<proteinExistence type="predicted"/>
<name>A0A3S2UTC0_9FLAO</name>
<evidence type="ECO:0000313" key="4">
    <source>
        <dbReference type="Proteomes" id="UP000285211"/>
    </source>
</evidence>
<dbReference type="Pfam" id="PF13568">
    <property type="entry name" value="OMP_b-brl_2"/>
    <property type="match status" value="1"/>
</dbReference>
<dbReference type="Proteomes" id="UP000285211">
    <property type="component" value="Unassembled WGS sequence"/>
</dbReference>
<protein>
    <submittedName>
        <fullName evidence="3">PorT family protein</fullName>
    </submittedName>
</protein>
<evidence type="ECO:0000313" key="3">
    <source>
        <dbReference type="EMBL" id="RVT80082.1"/>
    </source>
</evidence>
<dbReference type="EMBL" id="SACJ01000001">
    <property type="protein sequence ID" value="RVT80082.1"/>
    <property type="molecule type" value="Genomic_DNA"/>
</dbReference>
<comment type="caution">
    <text evidence="3">The sequence shown here is derived from an EMBL/GenBank/DDBJ whole genome shotgun (WGS) entry which is preliminary data.</text>
</comment>
<gene>
    <name evidence="3" type="ORF">EOD40_00455</name>
</gene>
<dbReference type="AlphaFoldDB" id="A0A3S2UTC0"/>
<evidence type="ECO:0000259" key="2">
    <source>
        <dbReference type="Pfam" id="PF13568"/>
    </source>
</evidence>
<keyword evidence="4" id="KW-1185">Reference proteome</keyword>
<dbReference type="InterPro" id="IPR025665">
    <property type="entry name" value="Beta-barrel_OMP_2"/>
</dbReference>
<dbReference type="OrthoDB" id="959017at2"/>
<accession>A0A3S2UTC0</accession>
<reference evidence="3 4" key="1">
    <citation type="submission" date="2019-01" db="EMBL/GenBank/DDBJ databases">
        <authorList>
            <person name="Chen W.-M."/>
        </authorList>
    </citation>
    <scope>NUCLEOTIDE SEQUENCE [LARGE SCALE GENOMIC DNA]</scope>
    <source>
        <strain evidence="3 4">BBQ-12</strain>
    </source>
</reference>
<sequence length="243" mass="27704">MDLLLNPFKEKLFFSVLLLLSFFSVFAQGGAQPKKEVKEVKIDSLYREDQFYFGFTYNTLKQMPEDASQQKFSIGISGGFLRDMPVNKDRTVAFASGLGLSYNNYNQNIGISGTAQDAIYTVLGSQSNFDKNKFTQLLVDVPLEFRWRTSTYESYKFWRIYGGMKFSYLVYSKSVLENNEGRVVITNNADFNKLLYGLYLSAGFNTLNVYAYYGLNPVFKSAEIDGKKIDMNAVTIGVIFYIL</sequence>